<protein>
    <submittedName>
        <fullName evidence="2">ATP-binding cassette sub-family A member 3-like</fullName>
    </submittedName>
</protein>
<sequence length="360" mass="39454">MGALDKLSLLIWKNFLLQKRRPIATVIELLLPIFYTIILVIIRDAIDVTNHPNSTTWREFKVDTLPEFSVGTLPDNLKWKIAYAPNDVAFCNDVMQSVETKLNQIPLTRVERQCGIGIPLFLQIMENPANAFTLLNSAPPSGPPGPMGGSAMNPAALAAYNSFPRALQTVVDEMAAKANTTRNQILMVPIVNNNMANFTAQLVGTYINKTSMCFVGSSMQYLGVSSNTSSGGSGGMDMDVSTKDLLSFLSIVPKVSLEPFSSEQTFLDFAENETNLNTVLACAIFDGDFSNTSITSDKLKLTLRFQADPLNSQSKNPFAGGVSRWVTHLLFPSFQVTRPRSDRDPTGGRPGYYKEGMCSK</sequence>
<name>A0A6F9D631_9ASCI</name>
<gene>
    <name evidence="2" type="primary">Abca3-001</name>
</gene>
<accession>A0A6F9D631</accession>
<proteinExistence type="evidence at transcript level"/>
<keyword evidence="2" id="KW-0067">ATP-binding</keyword>
<dbReference type="EMBL" id="LR782577">
    <property type="protein sequence ID" value="CAB3219610.1"/>
    <property type="molecule type" value="mRNA"/>
</dbReference>
<evidence type="ECO:0000313" key="2">
    <source>
        <dbReference type="EMBL" id="CAB3219610.1"/>
    </source>
</evidence>
<reference evidence="2" key="1">
    <citation type="submission" date="2020-04" db="EMBL/GenBank/DDBJ databases">
        <authorList>
            <person name="Neveu A P."/>
        </authorList>
    </citation>
    <scope>NUCLEOTIDE SEQUENCE</scope>
    <source>
        <tissue evidence="2">Whole embryo</tissue>
    </source>
</reference>
<feature type="region of interest" description="Disordered" evidence="1">
    <location>
        <begin position="337"/>
        <end position="360"/>
    </location>
</feature>
<keyword evidence="2" id="KW-0547">Nucleotide-binding</keyword>
<organism evidence="2">
    <name type="scientific">Phallusia mammillata</name>
    <dbReference type="NCBI Taxonomy" id="59560"/>
    <lineage>
        <taxon>Eukaryota</taxon>
        <taxon>Metazoa</taxon>
        <taxon>Chordata</taxon>
        <taxon>Tunicata</taxon>
        <taxon>Ascidiacea</taxon>
        <taxon>Phlebobranchia</taxon>
        <taxon>Ascidiidae</taxon>
        <taxon>Phallusia</taxon>
    </lineage>
</organism>
<dbReference type="AlphaFoldDB" id="A0A6F9D631"/>
<dbReference type="GO" id="GO:0005524">
    <property type="term" value="F:ATP binding"/>
    <property type="evidence" value="ECO:0007669"/>
    <property type="project" value="UniProtKB-KW"/>
</dbReference>
<evidence type="ECO:0000256" key="1">
    <source>
        <dbReference type="SAM" id="MobiDB-lite"/>
    </source>
</evidence>